<feature type="compositionally biased region" description="Gly residues" evidence="2">
    <location>
        <begin position="690"/>
        <end position="700"/>
    </location>
</feature>
<feature type="compositionally biased region" description="Acidic residues" evidence="2">
    <location>
        <begin position="77"/>
        <end position="86"/>
    </location>
</feature>
<feature type="compositionally biased region" description="Polar residues" evidence="2">
    <location>
        <begin position="256"/>
        <end position="290"/>
    </location>
</feature>
<gene>
    <name evidence="4" type="primary">RBM33</name>
</gene>
<feature type="coiled-coil region" evidence="1">
    <location>
        <begin position="390"/>
        <end position="424"/>
    </location>
</feature>
<dbReference type="SMART" id="SM00360">
    <property type="entry name" value="RRM"/>
    <property type="match status" value="1"/>
</dbReference>
<dbReference type="PANTHER" id="PTHR22014:SF2">
    <property type="entry name" value="RNA-BINDING PROTEIN 33"/>
    <property type="match status" value="1"/>
</dbReference>
<feature type="compositionally biased region" description="Low complexity" evidence="2">
    <location>
        <begin position="454"/>
        <end position="463"/>
    </location>
</feature>
<dbReference type="CDD" id="cd00590">
    <property type="entry name" value="RRM_SF"/>
    <property type="match status" value="1"/>
</dbReference>
<evidence type="ECO:0000259" key="3">
    <source>
        <dbReference type="SMART" id="SM00360"/>
    </source>
</evidence>
<accession>A0A1A8BYU1</accession>
<feature type="region of interest" description="Disordered" evidence="2">
    <location>
        <begin position="426"/>
        <end position="488"/>
    </location>
</feature>
<feature type="compositionally biased region" description="Basic and acidic residues" evidence="2">
    <location>
        <begin position="65"/>
        <end position="76"/>
    </location>
</feature>
<organism evidence="4">
    <name type="scientific">Nothobranchius kadleci</name>
    <name type="common">African annual killifish</name>
    <dbReference type="NCBI Taxonomy" id="1051664"/>
    <lineage>
        <taxon>Eukaryota</taxon>
        <taxon>Metazoa</taxon>
        <taxon>Chordata</taxon>
        <taxon>Craniata</taxon>
        <taxon>Vertebrata</taxon>
        <taxon>Euteleostomi</taxon>
        <taxon>Actinopterygii</taxon>
        <taxon>Neopterygii</taxon>
        <taxon>Teleostei</taxon>
        <taxon>Neoteleostei</taxon>
        <taxon>Acanthomorphata</taxon>
        <taxon>Ovalentaria</taxon>
        <taxon>Atherinomorphae</taxon>
        <taxon>Cyprinodontiformes</taxon>
        <taxon>Nothobranchiidae</taxon>
        <taxon>Nothobranchius</taxon>
    </lineage>
</organism>
<feature type="compositionally biased region" description="Polar residues" evidence="2">
    <location>
        <begin position="426"/>
        <end position="447"/>
    </location>
</feature>
<feature type="region of interest" description="Disordered" evidence="2">
    <location>
        <begin position="365"/>
        <end position="384"/>
    </location>
</feature>
<dbReference type="AlphaFoldDB" id="A0A1A8BYU1"/>
<dbReference type="SUPFAM" id="SSF54928">
    <property type="entry name" value="RNA-binding domain, RBD"/>
    <property type="match status" value="1"/>
</dbReference>
<reference evidence="4" key="1">
    <citation type="submission" date="2016-05" db="EMBL/GenBank/DDBJ databases">
        <authorList>
            <person name="Lavstsen T."/>
            <person name="Jespersen J.S."/>
        </authorList>
    </citation>
    <scope>NUCLEOTIDE SEQUENCE</scope>
    <source>
        <tissue evidence="4">Brain</tissue>
    </source>
</reference>
<dbReference type="PANTHER" id="PTHR22014">
    <property type="entry name" value="RNA-BINDING PROTEIN 33"/>
    <property type="match status" value="1"/>
</dbReference>
<dbReference type="InterPro" id="IPR039878">
    <property type="entry name" value="RBM33"/>
</dbReference>
<feature type="compositionally biased region" description="Polar residues" evidence="2">
    <location>
        <begin position="635"/>
        <end position="654"/>
    </location>
</feature>
<dbReference type="InterPro" id="IPR012677">
    <property type="entry name" value="Nucleotide-bd_a/b_plait_sf"/>
</dbReference>
<dbReference type="InterPro" id="IPR000504">
    <property type="entry name" value="RRM_dom"/>
</dbReference>
<feature type="compositionally biased region" description="Acidic residues" evidence="2">
    <location>
        <begin position="18"/>
        <end position="30"/>
    </location>
</feature>
<dbReference type="Gene3D" id="3.30.70.330">
    <property type="match status" value="1"/>
</dbReference>
<feature type="region of interest" description="Disordered" evidence="2">
    <location>
        <begin position="572"/>
        <end position="599"/>
    </location>
</feature>
<feature type="compositionally biased region" description="Low complexity" evidence="2">
    <location>
        <begin position="296"/>
        <end position="307"/>
    </location>
</feature>
<dbReference type="Pfam" id="PF07818">
    <property type="entry name" value="HCNGP"/>
    <property type="match status" value="1"/>
</dbReference>
<feature type="region of interest" description="Disordered" evidence="2">
    <location>
        <begin position="49"/>
        <end position="95"/>
    </location>
</feature>
<proteinExistence type="predicted"/>
<protein>
    <submittedName>
        <fullName evidence="4">RNA binding motif protein 33</fullName>
    </submittedName>
</protein>
<name>A0A1A8BYU1_NOTKA</name>
<dbReference type="InterPro" id="IPR035979">
    <property type="entry name" value="RBD_domain_sf"/>
</dbReference>
<feature type="compositionally biased region" description="Low complexity" evidence="2">
    <location>
        <begin position="229"/>
        <end position="241"/>
    </location>
</feature>
<feature type="compositionally biased region" description="Polar residues" evidence="2">
    <location>
        <begin position="575"/>
        <end position="590"/>
    </location>
</feature>
<feature type="domain" description="RRM" evidence="3">
    <location>
        <begin position="720"/>
        <end position="787"/>
    </location>
</feature>
<dbReference type="InterPro" id="IPR012479">
    <property type="entry name" value="SAP30BP"/>
</dbReference>
<feature type="compositionally biased region" description="Polar residues" evidence="2">
    <location>
        <begin position="471"/>
        <end position="482"/>
    </location>
</feature>
<evidence type="ECO:0000313" key="4">
    <source>
        <dbReference type="EMBL" id="SBP71983.1"/>
    </source>
</evidence>
<dbReference type="EMBL" id="HADZ01008042">
    <property type="protein sequence ID" value="SBP71983.1"/>
    <property type="molecule type" value="Transcribed_RNA"/>
</dbReference>
<dbReference type="GO" id="GO:0003723">
    <property type="term" value="F:RNA binding"/>
    <property type="evidence" value="ECO:0007669"/>
    <property type="project" value="InterPro"/>
</dbReference>
<feature type="region of interest" description="Disordered" evidence="2">
    <location>
        <begin position="1"/>
        <end position="33"/>
    </location>
</feature>
<feature type="region of interest" description="Disordered" evidence="2">
    <location>
        <begin position="625"/>
        <end position="713"/>
    </location>
</feature>
<evidence type="ECO:0000256" key="1">
    <source>
        <dbReference type="SAM" id="Coils"/>
    </source>
</evidence>
<feature type="region of interest" description="Disordered" evidence="2">
    <location>
        <begin position="220"/>
        <end position="356"/>
    </location>
</feature>
<feature type="compositionally biased region" description="Low complexity" evidence="2">
    <location>
        <begin position="660"/>
        <end position="674"/>
    </location>
</feature>
<feature type="region of interest" description="Disordered" evidence="2">
    <location>
        <begin position="502"/>
        <end position="557"/>
    </location>
</feature>
<dbReference type="GO" id="GO:0006355">
    <property type="term" value="P:regulation of DNA-templated transcription"/>
    <property type="evidence" value="ECO:0007669"/>
    <property type="project" value="InterPro"/>
</dbReference>
<evidence type="ECO:0000256" key="2">
    <source>
        <dbReference type="SAM" id="MobiDB-lite"/>
    </source>
</evidence>
<sequence>MASGKKSSLLSSLAVYGDDSEPDSDPEPEDLVLRGAGSLIHYYGDDDLIQTKIADDKSSEDEDSRDSHSEMDKSDEGRDEDDVEISEAEKRDPKELVAMFSERVRNMLPNEIRIPPEPPGRCSSQLQEKIHKLYERKLHGDFDTNSHIQQKKEFRNPSIYEKLIQYCGIDELGTNYPKDMFDPHSWSEDSYYEALAKAQKVEMDKLEKAKKERTKIEFVTGTKKGANPSSTAASTSSSSSSCLGRATWASARQRHPSTSPTRNPQQRNMSNRQRMNTPISKQMQQRNSNLRELPVAPANTNMNNTRPTPTPASQAANIRPVARATLGTRPGQNAQPTSGGGRGRGQAPNTFSQHGGAGRTVVTMETLSSPSQSEPQDPDEDEETRQYRLKIEEQKRLREEILRKKELRRQMQAGVRKKELLERLNSQTNSPNQGPAPTQTQPLQFNQHRPHPIQPQQQLQQPLLPQPPPLSEQTRPQLQAQHQRPAPQRMPQMLNYTLRHLNQDNALPPSGTAQTPAPRSNVKSRLQMVKGFTQEQQSPGVAPEQQWKDPQQQQQRNNSVQIVNRLNAPAEAVQVAQNASRTQGPGQTQGPRPAAKRTVMQRVSISGVESQQVPQKVRVVKLSGMSGAGPEATSGPVQQQSSWQASPLNQSVQRKVTMMGQQQQGPGGAPQASRGGRGNAQQSRVVVTGRGQGRGGGQMGRGHPVSVQQNLRGAETPRCTVSIEGLSTSTSEIQLKNLLKSIGPIEMFKMMPQQRKAVATFSNPQHAADFQSSFNRHMIDLSHIEVCLIDG</sequence>
<feature type="compositionally biased region" description="Polar residues" evidence="2">
    <location>
        <begin position="511"/>
        <end position="524"/>
    </location>
</feature>
<reference evidence="4" key="2">
    <citation type="submission" date="2016-06" db="EMBL/GenBank/DDBJ databases">
        <title>The genome of a short-lived fish provides insights into sex chromosome evolution and the genetic control of aging.</title>
        <authorList>
            <person name="Reichwald K."/>
            <person name="Felder M."/>
            <person name="Petzold A."/>
            <person name="Koch P."/>
            <person name="Groth M."/>
            <person name="Platzer M."/>
        </authorList>
    </citation>
    <scope>NUCLEOTIDE SEQUENCE</scope>
    <source>
        <tissue evidence="4">Brain</tissue>
    </source>
</reference>
<keyword evidence="1" id="KW-0175">Coiled coil</keyword>